<keyword evidence="3" id="KW-1185">Reference proteome</keyword>
<dbReference type="EMBL" id="JASSZA010000016">
    <property type="protein sequence ID" value="KAK2090844.1"/>
    <property type="molecule type" value="Genomic_DNA"/>
</dbReference>
<evidence type="ECO:0000256" key="1">
    <source>
        <dbReference type="SAM" id="MobiDB-lite"/>
    </source>
</evidence>
<sequence length="201" mass="21309">MPRGHFFVHARAAPGIRSNRLPGQPRGSSLPCSSGKVQPRLALGGCSRQAKRGLKQARGLRGFQGAFQSSSVPAAETRQLRDTGVRASKMLCKLTLEQINDWFTIGKTVTNVELLGLPPAFLAQAAREETQRHVVAPGAGPTAQAPALAQAPVRPAAAFGRYDPGGEAATRGRPGEAWRRGLGPHRLFSRAGALPRGSRVP</sequence>
<name>A0ABQ9U1A7_SAGOE</name>
<reference evidence="2 3" key="1">
    <citation type="submission" date="2023-05" db="EMBL/GenBank/DDBJ databases">
        <title>B98-5 Cell Line De Novo Hybrid Assembly: An Optical Mapping Approach.</title>
        <authorList>
            <person name="Kananen K."/>
            <person name="Auerbach J.A."/>
            <person name="Kautto E."/>
            <person name="Blachly J.S."/>
        </authorList>
    </citation>
    <scope>NUCLEOTIDE SEQUENCE [LARGE SCALE GENOMIC DNA]</scope>
    <source>
        <strain evidence="2">B95-8</strain>
        <tissue evidence="2">Cell line</tissue>
    </source>
</reference>
<comment type="caution">
    <text evidence="2">The sequence shown here is derived from an EMBL/GenBank/DDBJ whole genome shotgun (WGS) entry which is preliminary data.</text>
</comment>
<organism evidence="2 3">
    <name type="scientific">Saguinus oedipus</name>
    <name type="common">Cotton-top tamarin</name>
    <name type="synonym">Oedipomidas oedipus</name>
    <dbReference type="NCBI Taxonomy" id="9490"/>
    <lineage>
        <taxon>Eukaryota</taxon>
        <taxon>Metazoa</taxon>
        <taxon>Chordata</taxon>
        <taxon>Craniata</taxon>
        <taxon>Vertebrata</taxon>
        <taxon>Euteleostomi</taxon>
        <taxon>Mammalia</taxon>
        <taxon>Eutheria</taxon>
        <taxon>Euarchontoglires</taxon>
        <taxon>Primates</taxon>
        <taxon>Haplorrhini</taxon>
        <taxon>Platyrrhini</taxon>
        <taxon>Cebidae</taxon>
        <taxon>Callitrichinae</taxon>
        <taxon>Saguinus</taxon>
    </lineage>
</organism>
<feature type="region of interest" description="Disordered" evidence="1">
    <location>
        <begin position="16"/>
        <end position="36"/>
    </location>
</feature>
<protein>
    <submittedName>
        <fullName evidence="2">Uncharacterized protein</fullName>
    </submittedName>
</protein>
<proteinExistence type="predicted"/>
<accession>A0ABQ9U1A7</accession>
<evidence type="ECO:0000313" key="3">
    <source>
        <dbReference type="Proteomes" id="UP001266305"/>
    </source>
</evidence>
<feature type="compositionally biased region" description="Polar residues" evidence="1">
    <location>
        <begin position="26"/>
        <end position="36"/>
    </location>
</feature>
<dbReference type="Proteomes" id="UP001266305">
    <property type="component" value="Unassembled WGS sequence"/>
</dbReference>
<evidence type="ECO:0000313" key="2">
    <source>
        <dbReference type="EMBL" id="KAK2090844.1"/>
    </source>
</evidence>
<gene>
    <name evidence="2" type="ORF">P7K49_030128</name>
</gene>